<dbReference type="RefSeq" id="WP_108431958.1">
    <property type="nucleotide sequence ID" value="NZ_CP026947.1"/>
</dbReference>
<evidence type="ECO:0000313" key="3">
    <source>
        <dbReference type="Proteomes" id="UP000244989"/>
    </source>
</evidence>
<gene>
    <name evidence="2" type="ORF">DF222_04130</name>
</gene>
<sequence>MSSNRRFRSTAPTVLLSVLLIVALALIPVAWVQGSQNAEAEPFTERPVSTTTSTVTSEVTKTASKKSYSEGSEESGAGGADDSVVDFVENATGSQATFVRLSDGEHIGTATERFARPALSLIKLYMAEYVLEHGDKEDRYDAIKMISDSNDRTAEELYDKYPESIDHVADEYNLISTRGAKRWGESTTSTYDVVQFIAALLEKDPSHPILVAMTLADEVAADGYDQNFGTTVLPGVIGTKWAWSDDRSLHSSVSFGEGWVAAAAVTGSAEDLTEFVEAQIEEAASDD</sequence>
<feature type="compositionally biased region" description="Low complexity" evidence="1">
    <location>
        <begin position="48"/>
        <end position="70"/>
    </location>
</feature>
<dbReference type="AlphaFoldDB" id="A0A2U1T7R2"/>
<dbReference type="SUPFAM" id="SSF56601">
    <property type="entry name" value="beta-lactamase/transpeptidase-like"/>
    <property type="match status" value="1"/>
</dbReference>
<dbReference type="EMBL" id="QEEZ01000006">
    <property type="protein sequence ID" value="PWC02037.1"/>
    <property type="molecule type" value="Genomic_DNA"/>
</dbReference>
<protein>
    <recommendedName>
        <fullName evidence="4">Serine hydrolase</fullName>
    </recommendedName>
</protein>
<keyword evidence="3" id="KW-1185">Reference proteome</keyword>
<evidence type="ECO:0008006" key="4">
    <source>
        <dbReference type="Google" id="ProtNLM"/>
    </source>
</evidence>
<dbReference type="InterPro" id="IPR012338">
    <property type="entry name" value="Beta-lactam/transpept-like"/>
</dbReference>
<accession>A0A2U1T7R2</accession>
<evidence type="ECO:0000256" key="1">
    <source>
        <dbReference type="SAM" id="MobiDB-lite"/>
    </source>
</evidence>
<feature type="region of interest" description="Disordered" evidence="1">
    <location>
        <begin position="38"/>
        <end position="82"/>
    </location>
</feature>
<reference evidence="3" key="1">
    <citation type="submission" date="2018-04" db="EMBL/GenBank/DDBJ databases">
        <authorList>
            <person name="Liu S."/>
            <person name="Wang Z."/>
            <person name="Li J."/>
        </authorList>
    </citation>
    <scope>NUCLEOTIDE SEQUENCE [LARGE SCALE GENOMIC DNA]</scope>
    <source>
        <strain evidence="3">2189</strain>
    </source>
</reference>
<dbReference type="OrthoDB" id="4535618at2"/>
<dbReference type="KEGG" id="cyz:C3B44_08245"/>
<evidence type="ECO:0000313" key="2">
    <source>
        <dbReference type="EMBL" id="PWC02037.1"/>
    </source>
</evidence>
<proteinExistence type="predicted"/>
<name>A0A2U1T7R2_9CORY</name>
<dbReference type="Proteomes" id="UP000244989">
    <property type="component" value="Unassembled WGS sequence"/>
</dbReference>
<comment type="caution">
    <text evidence="2">The sequence shown here is derived from an EMBL/GenBank/DDBJ whole genome shotgun (WGS) entry which is preliminary data.</text>
</comment>
<organism evidence="2 3">
    <name type="scientific">Corynebacterium yudongzhengii</name>
    <dbReference type="NCBI Taxonomy" id="2080740"/>
    <lineage>
        <taxon>Bacteria</taxon>
        <taxon>Bacillati</taxon>
        <taxon>Actinomycetota</taxon>
        <taxon>Actinomycetes</taxon>
        <taxon>Mycobacteriales</taxon>
        <taxon>Corynebacteriaceae</taxon>
        <taxon>Corynebacterium</taxon>
    </lineage>
</organism>